<dbReference type="PROSITE" id="PS50931">
    <property type="entry name" value="HTH_LYSR"/>
    <property type="match status" value="1"/>
</dbReference>
<organism evidence="7 8">
    <name type="scientific">Gluconacetobacter liquefaciens</name>
    <name type="common">Acetobacter liquefaciens</name>
    <dbReference type="NCBI Taxonomy" id="89584"/>
    <lineage>
        <taxon>Bacteria</taxon>
        <taxon>Pseudomonadati</taxon>
        <taxon>Pseudomonadota</taxon>
        <taxon>Alphaproteobacteria</taxon>
        <taxon>Acetobacterales</taxon>
        <taxon>Acetobacteraceae</taxon>
        <taxon>Gluconacetobacter</taxon>
    </lineage>
</organism>
<comment type="caution">
    <text evidence="7">The sequence shown here is derived from an EMBL/GenBank/DDBJ whole genome shotgun (WGS) entry which is preliminary data.</text>
</comment>
<comment type="similarity">
    <text evidence="1">Belongs to the LysR transcriptional regulatory family.</text>
</comment>
<evidence type="ECO:0000256" key="4">
    <source>
        <dbReference type="ARBA" id="ARBA00023163"/>
    </source>
</evidence>
<dbReference type="OrthoDB" id="7333438at2"/>
<proteinExistence type="inferred from homology"/>
<evidence type="ECO:0000256" key="1">
    <source>
        <dbReference type="ARBA" id="ARBA00009437"/>
    </source>
</evidence>
<evidence type="ECO:0000313" key="8">
    <source>
        <dbReference type="Proteomes" id="UP000254958"/>
    </source>
</evidence>
<gene>
    <name evidence="7" type="ORF">C7453_10259</name>
    <name evidence="6" type="ORF">HLH32_03545</name>
</gene>
<keyword evidence="2" id="KW-0805">Transcription regulation</keyword>
<dbReference type="GO" id="GO:0006351">
    <property type="term" value="P:DNA-templated transcription"/>
    <property type="evidence" value="ECO:0007669"/>
    <property type="project" value="TreeGrafter"/>
</dbReference>
<reference evidence="7 8" key="1">
    <citation type="submission" date="2018-07" db="EMBL/GenBank/DDBJ databases">
        <title>Genomic Encyclopedia of Type Strains, Phase IV (KMG-IV): sequencing the most valuable type-strain genomes for metagenomic binning, comparative biology and taxonomic classification.</title>
        <authorList>
            <person name="Goeker M."/>
        </authorList>
    </citation>
    <scope>NUCLEOTIDE SEQUENCE [LARGE SCALE GENOMIC DNA]</scope>
    <source>
        <strain evidence="7 8">DSM 5603</strain>
    </source>
</reference>
<dbReference type="Gene3D" id="1.10.10.10">
    <property type="entry name" value="Winged helix-like DNA-binding domain superfamily/Winged helix DNA-binding domain"/>
    <property type="match status" value="1"/>
</dbReference>
<dbReference type="EMBL" id="QQAW01000002">
    <property type="protein sequence ID" value="RDI39272.1"/>
    <property type="molecule type" value="Genomic_DNA"/>
</dbReference>
<dbReference type="InterPro" id="IPR000847">
    <property type="entry name" value="LysR_HTH_N"/>
</dbReference>
<dbReference type="PANTHER" id="PTHR30537:SF3">
    <property type="entry name" value="TRANSCRIPTIONAL REGULATORY PROTEIN"/>
    <property type="match status" value="1"/>
</dbReference>
<protein>
    <submittedName>
        <fullName evidence="7">LysR family transcriptional regulator</fullName>
    </submittedName>
</protein>
<keyword evidence="3" id="KW-0238">DNA-binding</keyword>
<dbReference type="InterPro" id="IPR058163">
    <property type="entry name" value="LysR-type_TF_proteobact-type"/>
</dbReference>
<dbReference type="GO" id="GO:0043565">
    <property type="term" value="F:sequence-specific DNA binding"/>
    <property type="evidence" value="ECO:0007669"/>
    <property type="project" value="TreeGrafter"/>
</dbReference>
<dbReference type="GO" id="GO:0003700">
    <property type="term" value="F:DNA-binding transcription factor activity"/>
    <property type="evidence" value="ECO:0007669"/>
    <property type="project" value="InterPro"/>
</dbReference>
<evidence type="ECO:0000313" key="9">
    <source>
        <dbReference type="Proteomes" id="UP000562982"/>
    </source>
</evidence>
<evidence type="ECO:0000313" key="7">
    <source>
        <dbReference type="EMBL" id="RDI39272.1"/>
    </source>
</evidence>
<keyword evidence="8" id="KW-1185">Reference proteome</keyword>
<evidence type="ECO:0000256" key="2">
    <source>
        <dbReference type="ARBA" id="ARBA00023015"/>
    </source>
</evidence>
<dbReference type="RefSeq" id="WP_114726181.1">
    <property type="nucleotide sequence ID" value="NZ_BJMI01000013.1"/>
</dbReference>
<evidence type="ECO:0000259" key="5">
    <source>
        <dbReference type="PROSITE" id="PS50931"/>
    </source>
</evidence>
<feature type="domain" description="HTH lysR-type" evidence="5">
    <location>
        <begin position="4"/>
        <end position="61"/>
    </location>
</feature>
<reference evidence="6 9" key="2">
    <citation type="submission" date="2020-04" db="EMBL/GenBank/DDBJ databases">
        <title>Description of novel Gluconacetobacter.</title>
        <authorList>
            <person name="Sombolestani A."/>
        </authorList>
    </citation>
    <scope>NUCLEOTIDE SEQUENCE [LARGE SCALE GENOMIC DNA]</scope>
    <source>
        <strain evidence="6 9">LMG 1382</strain>
    </source>
</reference>
<sequence length="292" mass="31852">MDQIDWHLWRSFAAACRAGSLSGAARALGTTQPTVSRQIAQLEAMIGQTLFTRSKSGLVPTAHATALMPIAASMIDQVNTLERLAKSASAAETTTLTITASQITGTMVLPSILAAFLDDHPTTRIALSLTDAVENILERKADVAVRHTEPTQQELWGRKIGTVPIKLYAHRDYVQRHGIPHDLTELSRHRLIASSAHLRRLPELTALGQRPALDCSDDVGLLAALRAGVGIGYCQTPIAQDNPDLVPVLPDYIPASLPFWIVTHRDLRNVLNVRDVMRHVGEGLSAYCRRSL</sequence>
<evidence type="ECO:0000256" key="3">
    <source>
        <dbReference type="ARBA" id="ARBA00023125"/>
    </source>
</evidence>
<dbReference type="PANTHER" id="PTHR30537">
    <property type="entry name" value="HTH-TYPE TRANSCRIPTIONAL REGULATOR"/>
    <property type="match status" value="1"/>
</dbReference>
<dbReference type="Proteomes" id="UP000562982">
    <property type="component" value="Unassembled WGS sequence"/>
</dbReference>
<dbReference type="InterPro" id="IPR036388">
    <property type="entry name" value="WH-like_DNA-bd_sf"/>
</dbReference>
<dbReference type="Gene3D" id="3.40.190.290">
    <property type="match status" value="1"/>
</dbReference>
<dbReference type="Proteomes" id="UP000254958">
    <property type="component" value="Unassembled WGS sequence"/>
</dbReference>
<evidence type="ECO:0000313" key="6">
    <source>
        <dbReference type="EMBL" id="MBB2185469.1"/>
    </source>
</evidence>
<dbReference type="SUPFAM" id="SSF46785">
    <property type="entry name" value="Winged helix' DNA-binding domain"/>
    <property type="match status" value="1"/>
</dbReference>
<dbReference type="PRINTS" id="PR00039">
    <property type="entry name" value="HTHLYSR"/>
</dbReference>
<dbReference type="Pfam" id="PF00126">
    <property type="entry name" value="HTH_1"/>
    <property type="match status" value="1"/>
</dbReference>
<dbReference type="InterPro" id="IPR005119">
    <property type="entry name" value="LysR_subst-bd"/>
</dbReference>
<dbReference type="AlphaFoldDB" id="A0A370G637"/>
<dbReference type="InterPro" id="IPR036390">
    <property type="entry name" value="WH_DNA-bd_sf"/>
</dbReference>
<accession>A0A370G637</accession>
<name>A0A370G637_GLULI</name>
<keyword evidence="4" id="KW-0804">Transcription</keyword>
<dbReference type="EMBL" id="JABEQI010000002">
    <property type="protein sequence ID" value="MBB2185469.1"/>
    <property type="molecule type" value="Genomic_DNA"/>
</dbReference>
<dbReference type="Pfam" id="PF03466">
    <property type="entry name" value="LysR_substrate"/>
    <property type="match status" value="1"/>
</dbReference>
<dbReference type="SUPFAM" id="SSF53850">
    <property type="entry name" value="Periplasmic binding protein-like II"/>
    <property type="match status" value="1"/>
</dbReference>